<sequence>MVTVYPRLSDAELEALPSRTEASIYRNAYEIACWLKERHDAVAEPGEYLPSSQKAVAVYTWKRPQDQWPLLQRAIAELEQDGLQPQDILPLTPFKVANSQVLQAQRSKNKNHSTTSVCLMLQR</sequence>
<dbReference type="AlphaFoldDB" id="A0A0D7UTU0"/>
<evidence type="ECO:0000313" key="3">
    <source>
        <dbReference type="Proteomes" id="UP000199493"/>
    </source>
</evidence>
<dbReference type="EMBL" id="FODB01000026">
    <property type="protein sequence ID" value="SEN83666.1"/>
    <property type="molecule type" value="Genomic_DNA"/>
</dbReference>
<gene>
    <name evidence="1" type="ORF">HMEPL2_01250</name>
    <name evidence="2" type="ORF">SAMN04490369_102642</name>
</gene>
<protein>
    <submittedName>
        <fullName evidence="1">Uncharacterized protein</fullName>
    </submittedName>
</protein>
<dbReference type="Proteomes" id="UP000501053">
    <property type="component" value="Chromosome"/>
</dbReference>
<accession>A0A1H8JTP2</accession>
<dbReference type="Proteomes" id="UP000199493">
    <property type="component" value="Unassembled WGS sequence"/>
</dbReference>
<reference evidence="1 4" key="2">
    <citation type="submission" date="2020-03" db="EMBL/GenBank/DDBJ databases">
        <title>Complete Genome Sequence of Halomonas meridiana strain Eplume2, isolated from hydrothermal-plume in the north east Pacific Ocean.</title>
        <authorList>
            <person name="Kurihara Y."/>
            <person name="Kawai S."/>
            <person name="Sakai A."/>
            <person name="Galipon J."/>
            <person name="Arakawa K."/>
        </authorList>
    </citation>
    <scope>NUCLEOTIDE SEQUENCE [LARGE SCALE GENOMIC DNA]</scope>
    <source>
        <strain evidence="1 4">Eplume2</strain>
    </source>
</reference>
<evidence type="ECO:0000313" key="4">
    <source>
        <dbReference type="Proteomes" id="UP000501053"/>
    </source>
</evidence>
<evidence type="ECO:0000313" key="2">
    <source>
        <dbReference type="EMBL" id="SEN83666.1"/>
    </source>
</evidence>
<keyword evidence="4" id="KW-1185">Reference proteome</keyword>
<accession>A0A0D7UTU0</accession>
<dbReference type="EMBL" id="AP022869">
    <property type="protein sequence ID" value="BCB69774.1"/>
    <property type="molecule type" value="Genomic_DNA"/>
</dbReference>
<dbReference type="RefSeq" id="WP_044630645.1">
    <property type="nucleotide sequence ID" value="NZ_AP022869.1"/>
</dbReference>
<dbReference type="STRING" id="77097.SAMN04490369_102642"/>
<evidence type="ECO:0000313" key="1">
    <source>
        <dbReference type="EMBL" id="BCB69774.1"/>
    </source>
</evidence>
<dbReference type="OrthoDB" id="7066673at2"/>
<reference evidence="2 3" key="1">
    <citation type="submission" date="2016-10" db="EMBL/GenBank/DDBJ databases">
        <authorList>
            <person name="de Groot N.N."/>
        </authorList>
    </citation>
    <scope>NUCLEOTIDE SEQUENCE [LARGE SCALE GENOMIC DNA]</scope>
    <source>
        <strain evidence="2 3">558</strain>
    </source>
</reference>
<name>A0A0D7UTU0_9GAMM</name>
<organism evidence="1 4">
    <name type="scientific">Vreelandella aquamarina</name>
    <dbReference type="NCBI Taxonomy" id="77097"/>
    <lineage>
        <taxon>Bacteria</taxon>
        <taxon>Pseudomonadati</taxon>
        <taxon>Pseudomonadota</taxon>
        <taxon>Gammaproteobacteria</taxon>
        <taxon>Oceanospirillales</taxon>
        <taxon>Halomonadaceae</taxon>
        <taxon>Vreelandella</taxon>
    </lineage>
</organism>
<proteinExistence type="predicted"/>